<feature type="binding site" evidence="11">
    <location>
        <position position="54"/>
    </location>
    <ligand>
        <name>L-glutamine</name>
        <dbReference type="ChEBI" id="CHEBI:58359"/>
    </ligand>
</feature>
<gene>
    <name evidence="11" type="primary">pyrG</name>
    <name evidence="14" type="ORF">HMPREF1863_00034</name>
</gene>
<feature type="binding site" evidence="11">
    <location>
        <position position="13"/>
    </location>
    <ligand>
        <name>UTP</name>
        <dbReference type="ChEBI" id="CHEBI:46398"/>
    </ligand>
</feature>
<evidence type="ECO:0000256" key="11">
    <source>
        <dbReference type="HAMAP-Rule" id="MF_01227"/>
    </source>
</evidence>
<evidence type="ECO:0000256" key="8">
    <source>
        <dbReference type="ARBA" id="ARBA00022962"/>
    </source>
</evidence>
<evidence type="ECO:0000259" key="12">
    <source>
        <dbReference type="Pfam" id="PF00117"/>
    </source>
</evidence>
<dbReference type="RefSeq" id="WP_068365992.1">
    <property type="nucleotide sequence ID" value="NZ_KQ960154.1"/>
</dbReference>
<evidence type="ECO:0000256" key="4">
    <source>
        <dbReference type="ARBA" id="ARBA00022723"/>
    </source>
</evidence>
<evidence type="ECO:0000256" key="5">
    <source>
        <dbReference type="ARBA" id="ARBA00022741"/>
    </source>
</evidence>
<organism evidence="14 15">
    <name type="scientific">Aedoeadaptatus coxii</name>
    <dbReference type="NCBI Taxonomy" id="755172"/>
    <lineage>
        <taxon>Bacteria</taxon>
        <taxon>Bacillati</taxon>
        <taxon>Bacillota</taxon>
        <taxon>Tissierellia</taxon>
        <taxon>Tissierellales</taxon>
        <taxon>Peptoniphilaceae</taxon>
        <taxon>Aedoeadaptatus</taxon>
    </lineage>
</organism>
<feature type="binding site" evidence="11">
    <location>
        <position position="71"/>
    </location>
    <ligand>
        <name>Mg(2+)</name>
        <dbReference type="ChEBI" id="CHEBI:18420"/>
    </ligand>
</feature>
<feature type="binding site" evidence="11">
    <location>
        <position position="71"/>
    </location>
    <ligand>
        <name>ATP</name>
        <dbReference type="ChEBI" id="CHEBI:30616"/>
    </ligand>
</feature>
<dbReference type="Gene3D" id="3.40.50.880">
    <property type="match status" value="1"/>
</dbReference>
<feature type="binding site" evidence="11">
    <location>
        <position position="463"/>
    </location>
    <ligand>
        <name>L-glutamine</name>
        <dbReference type="ChEBI" id="CHEBI:58359"/>
    </ligand>
</feature>
<feature type="active site" evidence="11">
    <location>
        <position position="508"/>
    </location>
</feature>
<dbReference type="FunFam" id="3.40.50.880:FF:000002">
    <property type="entry name" value="CTP synthase"/>
    <property type="match status" value="1"/>
</dbReference>
<feature type="binding site" evidence="11">
    <location>
        <begin position="14"/>
        <end position="19"/>
    </location>
    <ligand>
        <name>ATP</name>
        <dbReference type="ChEBI" id="CHEBI:30616"/>
    </ligand>
</feature>
<reference evidence="15" key="1">
    <citation type="submission" date="2016-01" db="EMBL/GenBank/DDBJ databases">
        <authorList>
            <person name="Mitreva M."/>
            <person name="Pepin K.H."/>
            <person name="Mihindukulasuriya K.A."/>
            <person name="Fulton R."/>
            <person name="Fronick C."/>
            <person name="O'Laughlin M."/>
            <person name="Miner T."/>
            <person name="Herter B."/>
            <person name="Rosa B.A."/>
            <person name="Cordes M."/>
            <person name="Tomlinson C."/>
            <person name="Wollam A."/>
            <person name="Palsikar V.B."/>
            <person name="Mardis E.R."/>
            <person name="Wilson R.K."/>
        </authorList>
    </citation>
    <scope>NUCLEOTIDE SEQUENCE [LARGE SCALE GENOMIC DNA]</scope>
    <source>
        <strain evidence="15">DNF00729</strain>
    </source>
</reference>
<feature type="binding site" evidence="11">
    <location>
        <position position="355"/>
    </location>
    <ligand>
        <name>L-glutamine</name>
        <dbReference type="ChEBI" id="CHEBI:58359"/>
    </ligand>
</feature>
<dbReference type="InterPro" id="IPR027417">
    <property type="entry name" value="P-loop_NTPase"/>
</dbReference>
<feature type="binding site" evidence="11">
    <location>
        <position position="13"/>
    </location>
    <ligand>
        <name>CTP</name>
        <dbReference type="ChEBI" id="CHEBI:37563"/>
        <note>allosteric inhibitor</note>
    </ligand>
</feature>
<dbReference type="HAMAP" id="MF_01227">
    <property type="entry name" value="PyrG"/>
    <property type="match status" value="1"/>
</dbReference>
<feature type="binding site" evidence="11">
    <location>
        <position position="406"/>
    </location>
    <ligand>
        <name>L-glutamine</name>
        <dbReference type="ChEBI" id="CHEBI:58359"/>
    </ligand>
</feature>
<evidence type="ECO:0000256" key="3">
    <source>
        <dbReference type="ARBA" id="ARBA00022598"/>
    </source>
</evidence>
<evidence type="ECO:0000256" key="1">
    <source>
        <dbReference type="ARBA" id="ARBA00005171"/>
    </source>
</evidence>
<feature type="binding site" evidence="11">
    <location>
        <begin position="188"/>
        <end position="193"/>
    </location>
    <ligand>
        <name>CTP</name>
        <dbReference type="ChEBI" id="CHEBI:37563"/>
        <note>allosteric inhibitor</note>
    </ligand>
</feature>
<dbReference type="GO" id="GO:0004359">
    <property type="term" value="F:glutaminase activity"/>
    <property type="evidence" value="ECO:0007669"/>
    <property type="project" value="RHEA"/>
</dbReference>
<dbReference type="STRING" id="755172.HMPREF1863_00034"/>
<dbReference type="InterPro" id="IPR004468">
    <property type="entry name" value="CTP_synthase"/>
</dbReference>
<dbReference type="FunFam" id="3.40.50.300:FF:000009">
    <property type="entry name" value="CTP synthase"/>
    <property type="match status" value="1"/>
</dbReference>
<keyword evidence="15" id="KW-1185">Reference proteome</keyword>
<dbReference type="InterPro" id="IPR017456">
    <property type="entry name" value="CTP_synthase_N"/>
</dbReference>
<dbReference type="EMBL" id="LSDG01000001">
    <property type="protein sequence ID" value="KXB68565.1"/>
    <property type="molecule type" value="Genomic_DNA"/>
</dbReference>
<dbReference type="PANTHER" id="PTHR11550:SF0">
    <property type="entry name" value="CTP SYNTHASE-RELATED"/>
    <property type="match status" value="1"/>
</dbReference>
<evidence type="ECO:0000256" key="2">
    <source>
        <dbReference type="ARBA" id="ARBA00007533"/>
    </source>
</evidence>
<feature type="binding site" evidence="11">
    <location>
        <begin position="188"/>
        <end position="193"/>
    </location>
    <ligand>
        <name>UTP</name>
        <dbReference type="ChEBI" id="CHEBI:46398"/>
    </ligand>
</feature>
<feature type="binding site" evidence="11">
    <location>
        <begin position="148"/>
        <end position="150"/>
    </location>
    <ligand>
        <name>CTP</name>
        <dbReference type="ChEBI" id="CHEBI:37563"/>
        <note>allosteric inhibitor</note>
    </ligand>
</feature>
<protein>
    <recommendedName>
        <fullName evidence="11">CTP synthase</fullName>
        <ecNumber evidence="11">6.3.4.2</ecNumber>
    </recommendedName>
    <alternativeName>
        <fullName evidence="11">Cytidine 5'-triphosphate synthase</fullName>
    </alternativeName>
    <alternativeName>
        <fullName evidence="11">Cytidine triphosphate synthetase</fullName>
        <shortName evidence="11">CTP synthetase</shortName>
        <shortName evidence="11">CTPS</shortName>
    </alternativeName>
    <alternativeName>
        <fullName evidence="11">UTP--ammonia ligase</fullName>
    </alternativeName>
</protein>
<keyword evidence="6 11" id="KW-0067">ATP-binding</keyword>
<dbReference type="PROSITE" id="PS51273">
    <property type="entry name" value="GATASE_TYPE_1"/>
    <property type="match status" value="1"/>
</dbReference>
<dbReference type="GO" id="GO:0003883">
    <property type="term" value="F:CTP synthase activity"/>
    <property type="evidence" value="ECO:0007669"/>
    <property type="project" value="UniProtKB-UniRule"/>
</dbReference>
<dbReference type="PATRIC" id="fig|755172.3.peg.33"/>
<dbReference type="CDD" id="cd01746">
    <property type="entry name" value="GATase1_CTP_Synthase"/>
    <property type="match status" value="1"/>
</dbReference>
<dbReference type="OrthoDB" id="9801107at2"/>
<accession>A0A134ALJ3</accession>
<feature type="region of interest" description="Amidoligase domain" evidence="11">
    <location>
        <begin position="1"/>
        <end position="267"/>
    </location>
</feature>
<dbReference type="Pfam" id="PF06418">
    <property type="entry name" value="CTP_synth_N"/>
    <property type="match status" value="1"/>
</dbReference>
<evidence type="ECO:0000313" key="14">
    <source>
        <dbReference type="EMBL" id="KXB68565.1"/>
    </source>
</evidence>
<comment type="subunit">
    <text evidence="11">Homotetramer.</text>
</comment>
<comment type="caution">
    <text evidence="14">The sequence shown here is derived from an EMBL/GenBank/DDBJ whole genome shotgun (WGS) entry which is preliminary data.</text>
</comment>
<keyword evidence="5 11" id="KW-0547">Nucleotide-binding</keyword>
<dbReference type="SUPFAM" id="SSF52317">
    <property type="entry name" value="Class I glutamine amidotransferase-like"/>
    <property type="match status" value="1"/>
</dbReference>
<evidence type="ECO:0000259" key="13">
    <source>
        <dbReference type="Pfam" id="PF06418"/>
    </source>
</evidence>
<dbReference type="Gene3D" id="3.40.50.300">
    <property type="entry name" value="P-loop containing nucleotide triphosphate hydrolases"/>
    <property type="match status" value="1"/>
</dbReference>
<comment type="miscellaneous">
    <text evidence="11">CTPSs have evolved a hybrid strategy for distinguishing between UTP and CTP. The overlapping regions of the product feedback inhibitory and substrate sites recognize a common feature in both compounds, the triphosphate moiety. To differentiate isosteric substrate and product pyrimidine rings, an additional pocket far from the expected kinase/ligase catalytic site, specifically recognizes the cytosine and ribose portions of the product inhibitor.</text>
</comment>
<feature type="binding site" evidence="11">
    <location>
        <begin position="383"/>
        <end position="386"/>
    </location>
    <ligand>
        <name>L-glutamine</name>
        <dbReference type="ChEBI" id="CHEBI:58359"/>
    </ligand>
</feature>
<dbReference type="Pfam" id="PF00117">
    <property type="entry name" value="GATase"/>
    <property type="match status" value="1"/>
</dbReference>
<keyword evidence="8 11" id="KW-0315">Glutamine amidotransferase</keyword>
<keyword evidence="9 11" id="KW-0665">Pyrimidine biosynthesis</keyword>
<keyword evidence="3 11" id="KW-0436">Ligase</keyword>
<dbReference type="NCBIfam" id="NF003792">
    <property type="entry name" value="PRK05380.1"/>
    <property type="match status" value="1"/>
</dbReference>
<feature type="active site" evidence="11">
    <location>
        <position position="510"/>
    </location>
</feature>
<dbReference type="GO" id="GO:0097268">
    <property type="term" value="C:cytoophidium"/>
    <property type="evidence" value="ECO:0007669"/>
    <property type="project" value="UniProtKB-ARBA"/>
</dbReference>
<keyword evidence="7 11" id="KW-0460">Magnesium</keyword>
<comment type="activity regulation">
    <text evidence="11">Allosterically activated by GTP, when glutamine is the substrate; GTP has no effect on the reaction when ammonia is the substrate. The allosteric effector GTP functions by stabilizing the protein conformation that binds the tetrahedral intermediate(s) formed during glutamine hydrolysis. Inhibited by the product CTP, via allosteric rather than competitive inhibition.</text>
</comment>
<dbReference type="EC" id="6.3.4.2" evidence="11"/>
<dbReference type="InterPro" id="IPR033828">
    <property type="entry name" value="GATase1_CTP_Synthase"/>
</dbReference>
<feature type="binding site" evidence="11">
    <location>
        <position position="224"/>
    </location>
    <ligand>
        <name>UTP</name>
        <dbReference type="ChEBI" id="CHEBI:46398"/>
    </ligand>
</feature>
<comment type="pathway">
    <text evidence="1 11">Pyrimidine metabolism; CTP biosynthesis via de novo pathway; CTP from UDP: step 2/2.</text>
</comment>
<dbReference type="GO" id="GO:0046872">
    <property type="term" value="F:metal ion binding"/>
    <property type="evidence" value="ECO:0007669"/>
    <property type="project" value="UniProtKB-KW"/>
</dbReference>
<feature type="binding site" evidence="11">
    <location>
        <begin position="240"/>
        <end position="242"/>
    </location>
    <ligand>
        <name>ATP</name>
        <dbReference type="ChEBI" id="CHEBI:30616"/>
    </ligand>
</feature>
<dbReference type="NCBIfam" id="TIGR00337">
    <property type="entry name" value="PyrG"/>
    <property type="match status" value="1"/>
</dbReference>
<feature type="binding site" evidence="11">
    <location>
        <position position="141"/>
    </location>
    <ligand>
        <name>Mg(2+)</name>
        <dbReference type="ChEBI" id="CHEBI:18420"/>
    </ligand>
</feature>
<keyword evidence="4 11" id="KW-0479">Metal-binding</keyword>
<feature type="domain" description="CTP synthase N-terminal" evidence="13">
    <location>
        <begin position="3"/>
        <end position="267"/>
    </location>
</feature>
<feature type="domain" description="Glutamine amidotransferase" evidence="12">
    <location>
        <begin position="302"/>
        <end position="527"/>
    </location>
</feature>
<evidence type="ECO:0000256" key="9">
    <source>
        <dbReference type="ARBA" id="ARBA00022975"/>
    </source>
</evidence>
<evidence type="ECO:0000313" key="15">
    <source>
        <dbReference type="Proteomes" id="UP000070442"/>
    </source>
</evidence>
<feature type="binding site" evidence="11">
    <location>
        <position position="224"/>
    </location>
    <ligand>
        <name>CTP</name>
        <dbReference type="ChEBI" id="CHEBI:37563"/>
        <note>allosteric inhibitor</note>
    </ligand>
</feature>
<name>A0A134ALJ3_9FIRM</name>
<dbReference type="CDD" id="cd03113">
    <property type="entry name" value="CTPS_N"/>
    <property type="match status" value="1"/>
</dbReference>
<proteinExistence type="inferred from homology"/>
<feature type="active site" description="Nucleophile; for glutamine hydrolysis" evidence="11">
    <location>
        <position position="382"/>
    </location>
</feature>
<dbReference type="GO" id="GO:0019856">
    <property type="term" value="P:pyrimidine nucleobase biosynthetic process"/>
    <property type="evidence" value="ECO:0007669"/>
    <property type="project" value="TreeGrafter"/>
</dbReference>
<dbReference type="UniPathway" id="UPA00159">
    <property type="reaction ID" value="UER00277"/>
</dbReference>
<dbReference type="PANTHER" id="PTHR11550">
    <property type="entry name" value="CTP SYNTHASE"/>
    <property type="match status" value="1"/>
</dbReference>
<sequence length="535" mass="59988">MTKYIFVTGGVVSGIGKGISAASIGRLLKNRGFKVFMQKFDPYLNVDPGTMSPYQHGEVFVTADGAETDLDLGHYERFTNEELTKSASITTGKIYSRVIQKERRGDYDGATVQVIPHITDEIKKAVYKAGTETDADVVITEIGGTVGDIEGLPFIEAIRQIHSESAVDDVLYVHTVLIPSIPGSDELKTKPTQHSFKQLMSQGIKADIIITRSDGAIDESIRNKISLFCDVPKENVIESRHVDLIYELPNVFRDQKLDEIIMDHLKLETKENKSDAWVSMVEHFKKAEGPVDVAIVGKYIQLHDAYLSVSQALLDAGYELGRLVNIHYVDAEELTDDEKAEEILKKMDGILVPGGFGERGVEGMVRASKFAREHEIPYFGICLGMQIAVIDIARNLAGLRDAHSTEFEVNTPYPVIDLMESQIGIESLGGTQRLGNYPCHLEEGSKARELYGEEHILERHRHRYEFNNEYRGKLREAGLKIVGINDDLDLVEVIELDTPGYFVACQFHPEFKSRPNHIHPLFHGFIEAAMERRDR</sequence>
<comment type="similarity">
    <text evidence="2 11">Belongs to the CTP synthase family.</text>
</comment>
<dbReference type="AlphaFoldDB" id="A0A134ALJ3"/>
<evidence type="ECO:0000256" key="7">
    <source>
        <dbReference type="ARBA" id="ARBA00022842"/>
    </source>
</evidence>
<dbReference type="GO" id="GO:0042802">
    <property type="term" value="F:identical protein binding"/>
    <property type="evidence" value="ECO:0007669"/>
    <property type="project" value="TreeGrafter"/>
</dbReference>
<comment type="catalytic activity">
    <reaction evidence="11">
        <text>UTP + NH4(+) + ATP = CTP + ADP + phosphate + 2 H(+)</text>
        <dbReference type="Rhea" id="RHEA:16597"/>
        <dbReference type="ChEBI" id="CHEBI:15378"/>
        <dbReference type="ChEBI" id="CHEBI:28938"/>
        <dbReference type="ChEBI" id="CHEBI:30616"/>
        <dbReference type="ChEBI" id="CHEBI:37563"/>
        <dbReference type="ChEBI" id="CHEBI:43474"/>
        <dbReference type="ChEBI" id="CHEBI:46398"/>
        <dbReference type="ChEBI" id="CHEBI:456216"/>
    </reaction>
</comment>
<evidence type="ECO:0000256" key="10">
    <source>
        <dbReference type="ARBA" id="ARBA00047781"/>
    </source>
</evidence>
<dbReference type="Proteomes" id="UP000070442">
    <property type="component" value="Unassembled WGS sequence"/>
</dbReference>
<evidence type="ECO:0000256" key="6">
    <source>
        <dbReference type="ARBA" id="ARBA00022840"/>
    </source>
</evidence>
<comment type="function">
    <text evidence="11">Catalyzes the ATP-dependent amination of UTP to CTP with either L-glutamine or ammonia as the source of nitrogen. Regulates intracellular CTP levels through interactions with the four ribonucleotide triphosphates.</text>
</comment>
<dbReference type="SUPFAM" id="SSF52540">
    <property type="entry name" value="P-loop containing nucleoside triphosphate hydrolases"/>
    <property type="match status" value="1"/>
</dbReference>
<dbReference type="GO" id="GO:0044210">
    <property type="term" value="P:'de novo' CTP biosynthetic process"/>
    <property type="evidence" value="ECO:0007669"/>
    <property type="project" value="UniProtKB-UniRule"/>
</dbReference>
<dbReference type="GO" id="GO:0005829">
    <property type="term" value="C:cytosol"/>
    <property type="evidence" value="ECO:0007669"/>
    <property type="project" value="TreeGrafter"/>
</dbReference>
<dbReference type="InterPro" id="IPR029062">
    <property type="entry name" value="Class_I_gatase-like"/>
</dbReference>
<comment type="catalytic activity">
    <reaction evidence="11">
        <text>L-glutamine + H2O = L-glutamate + NH4(+)</text>
        <dbReference type="Rhea" id="RHEA:15889"/>
        <dbReference type="ChEBI" id="CHEBI:15377"/>
        <dbReference type="ChEBI" id="CHEBI:28938"/>
        <dbReference type="ChEBI" id="CHEBI:29985"/>
        <dbReference type="ChEBI" id="CHEBI:58359"/>
    </reaction>
</comment>
<dbReference type="InterPro" id="IPR017926">
    <property type="entry name" value="GATASE"/>
</dbReference>
<comment type="catalytic activity">
    <reaction evidence="10 11">
        <text>UTP + L-glutamine + ATP + H2O = CTP + L-glutamate + ADP + phosphate + 2 H(+)</text>
        <dbReference type="Rhea" id="RHEA:26426"/>
        <dbReference type="ChEBI" id="CHEBI:15377"/>
        <dbReference type="ChEBI" id="CHEBI:15378"/>
        <dbReference type="ChEBI" id="CHEBI:29985"/>
        <dbReference type="ChEBI" id="CHEBI:30616"/>
        <dbReference type="ChEBI" id="CHEBI:37563"/>
        <dbReference type="ChEBI" id="CHEBI:43474"/>
        <dbReference type="ChEBI" id="CHEBI:46398"/>
        <dbReference type="ChEBI" id="CHEBI:58359"/>
        <dbReference type="ChEBI" id="CHEBI:456216"/>
        <dbReference type="EC" id="6.3.4.2"/>
    </reaction>
</comment>
<dbReference type="GO" id="GO:0005524">
    <property type="term" value="F:ATP binding"/>
    <property type="evidence" value="ECO:0007669"/>
    <property type="project" value="UniProtKB-KW"/>
</dbReference>